<dbReference type="Proteomes" id="UP001227101">
    <property type="component" value="Chromosome"/>
</dbReference>
<evidence type="ECO:0000256" key="1">
    <source>
        <dbReference type="SAM" id="Phobius"/>
    </source>
</evidence>
<organism evidence="2 3">
    <name type="scientific">Amycolatopsis nalaikhensis</name>
    <dbReference type="NCBI Taxonomy" id="715472"/>
    <lineage>
        <taxon>Bacteria</taxon>
        <taxon>Bacillati</taxon>
        <taxon>Actinomycetota</taxon>
        <taxon>Actinomycetes</taxon>
        <taxon>Pseudonocardiales</taxon>
        <taxon>Pseudonocardiaceae</taxon>
        <taxon>Amycolatopsis</taxon>
    </lineage>
</organism>
<name>A0ABY8XJH9_9PSEU</name>
<keyword evidence="1" id="KW-0472">Membrane</keyword>
<keyword evidence="1" id="KW-0812">Transmembrane</keyword>
<keyword evidence="3" id="KW-1185">Reference proteome</keyword>
<dbReference type="Pfam" id="PF19953">
    <property type="entry name" value="EACC1"/>
    <property type="match status" value="1"/>
</dbReference>
<feature type="transmembrane region" description="Helical" evidence="1">
    <location>
        <begin position="36"/>
        <end position="57"/>
    </location>
</feature>
<evidence type="ECO:0000313" key="3">
    <source>
        <dbReference type="Proteomes" id="UP001227101"/>
    </source>
</evidence>
<accession>A0ABY8XJH9</accession>
<protein>
    <recommendedName>
        <fullName evidence="4">Integral membrane protein</fullName>
    </recommendedName>
</protein>
<evidence type="ECO:0000313" key="2">
    <source>
        <dbReference type="EMBL" id="WIV55735.1"/>
    </source>
</evidence>
<evidence type="ECO:0008006" key="4">
    <source>
        <dbReference type="Google" id="ProtNLM"/>
    </source>
</evidence>
<keyword evidence="1" id="KW-1133">Transmembrane helix</keyword>
<feature type="transmembrane region" description="Helical" evidence="1">
    <location>
        <begin position="64"/>
        <end position="83"/>
    </location>
</feature>
<reference evidence="2 3" key="1">
    <citation type="submission" date="2023-06" db="EMBL/GenBank/DDBJ databases">
        <authorList>
            <person name="Oyuntsetseg B."/>
            <person name="Kim S.B."/>
        </authorList>
    </citation>
    <scope>NUCLEOTIDE SEQUENCE [LARGE SCALE GENOMIC DNA]</scope>
    <source>
        <strain evidence="2 3">2-2</strain>
    </source>
</reference>
<sequence>MSRSPVFTTGYVLCLVLGLADVVGVAGINMDGAPPAVVVVLGGVFGLATLAAAVPAWRGNRAGQVTLVASRLLSALLSIPAFFVDAPAWARMLAAGLLVLTVVGVGLLVSGARERALAR</sequence>
<feature type="transmembrane region" description="Helical" evidence="1">
    <location>
        <begin position="89"/>
        <end position="109"/>
    </location>
</feature>
<dbReference type="RefSeq" id="WP_285452796.1">
    <property type="nucleotide sequence ID" value="NZ_CP127173.1"/>
</dbReference>
<proteinExistence type="predicted"/>
<dbReference type="EMBL" id="CP127173">
    <property type="protein sequence ID" value="WIV55735.1"/>
    <property type="molecule type" value="Genomic_DNA"/>
</dbReference>
<gene>
    <name evidence="2" type="ORF">QP939_44165</name>
</gene>
<dbReference type="InterPro" id="IPR045428">
    <property type="entry name" value="EACC1"/>
</dbReference>